<dbReference type="EMBL" id="CAJPIN010010664">
    <property type="protein sequence ID" value="CAG2059841.1"/>
    <property type="molecule type" value="Genomic_DNA"/>
</dbReference>
<keyword evidence="3" id="KW-1185">Reference proteome</keyword>
<comment type="caution">
    <text evidence="2">The sequence shown here is derived from an EMBL/GenBank/DDBJ whole genome shotgun (WGS) entry which is preliminary data.</text>
</comment>
<evidence type="ECO:0000256" key="1">
    <source>
        <dbReference type="SAM" id="Phobius"/>
    </source>
</evidence>
<protein>
    <recommendedName>
        <fullName evidence="4">Protein sleepless</fullName>
    </recommendedName>
</protein>
<sequence>MSPVRVLLLDPESKSCSQFEAARNPECRPTCLVVGAGALRLAIRLAGFLQAILLLLPCLQSRIEARTTTSLRVDMSCTDFWQDECYLEPYDGIAKTIIMIVVECVGDGRWRQVIRRCASVAENGVIGVCNWGVYDNGVYWEECYCSQDGCNGASTICASLAIVAGTLLLVLAIMKSF</sequence>
<gene>
    <name evidence="2" type="ORF">TPAB3V08_LOCUS6800</name>
</gene>
<reference evidence="2" key="1">
    <citation type="submission" date="2021-03" db="EMBL/GenBank/DDBJ databases">
        <authorList>
            <person name="Tran Van P."/>
        </authorList>
    </citation>
    <scope>NUCLEOTIDE SEQUENCE</scope>
</reference>
<evidence type="ECO:0000313" key="2">
    <source>
        <dbReference type="EMBL" id="CAG2059841.1"/>
    </source>
</evidence>
<keyword evidence="1" id="KW-0472">Membrane</keyword>
<name>A0ABN7P1R4_TIMPD</name>
<dbReference type="Proteomes" id="UP001153148">
    <property type="component" value="Unassembled WGS sequence"/>
</dbReference>
<keyword evidence="1" id="KW-1133">Transmembrane helix</keyword>
<keyword evidence="1" id="KW-0812">Transmembrane</keyword>
<feature type="transmembrane region" description="Helical" evidence="1">
    <location>
        <begin position="153"/>
        <end position="174"/>
    </location>
</feature>
<proteinExistence type="predicted"/>
<evidence type="ECO:0008006" key="4">
    <source>
        <dbReference type="Google" id="ProtNLM"/>
    </source>
</evidence>
<accession>A0ABN7P1R4</accession>
<organism evidence="2 3">
    <name type="scientific">Timema podura</name>
    <name type="common">Walking stick</name>
    <dbReference type="NCBI Taxonomy" id="61482"/>
    <lineage>
        <taxon>Eukaryota</taxon>
        <taxon>Metazoa</taxon>
        <taxon>Ecdysozoa</taxon>
        <taxon>Arthropoda</taxon>
        <taxon>Hexapoda</taxon>
        <taxon>Insecta</taxon>
        <taxon>Pterygota</taxon>
        <taxon>Neoptera</taxon>
        <taxon>Polyneoptera</taxon>
        <taxon>Phasmatodea</taxon>
        <taxon>Timematodea</taxon>
        <taxon>Timematoidea</taxon>
        <taxon>Timematidae</taxon>
        <taxon>Timema</taxon>
    </lineage>
</organism>
<evidence type="ECO:0000313" key="3">
    <source>
        <dbReference type="Proteomes" id="UP001153148"/>
    </source>
</evidence>